<keyword evidence="2" id="KW-1185">Reference proteome</keyword>
<dbReference type="Proteomes" id="UP000636800">
    <property type="component" value="Chromosome 5"/>
</dbReference>
<organism evidence="1 2">
    <name type="scientific">Vanilla planifolia</name>
    <name type="common">Vanilla</name>
    <dbReference type="NCBI Taxonomy" id="51239"/>
    <lineage>
        <taxon>Eukaryota</taxon>
        <taxon>Viridiplantae</taxon>
        <taxon>Streptophyta</taxon>
        <taxon>Embryophyta</taxon>
        <taxon>Tracheophyta</taxon>
        <taxon>Spermatophyta</taxon>
        <taxon>Magnoliopsida</taxon>
        <taxon>Liliopsida</taxon>
        <taxon>Asparagales</taxon>
        <taxon>Orchidaceae</taxon>
        <taxon>Vanilloideae</taxon>
        <taxon>Vanilleae</taxon>
        <taxon>Vanilla</taxon>
    </lineage>
</organism>
<proteinExistence type="predicted"/>
<name>A0A835QUE2_VANPL</name>
<reference evidence="1 2" key="1">
    <citation type="journal article" date="2020" name="Nat. Food">
        <title>A phased Vanilla planifolia genome enables genetic improvement of flavour and production.</title>
        <authorList>
            <person name="Hasing T."/>
            <person name="Tang H."/>
            <person name="Brym M."/>
            <person name="Khazi F."/>
            <person name="Huang T."/>
            <person name="Chambers A.H."/>
        </authorList>
    </citation>
    <scope>NUCLEOTIDE SEQUENCE [LARGE SCALE GENOMIC DNA]</scope>
    <source>
        <tissue evidence="1">Leaf</tissue>
    </source>
</reference>
<sequence length="103" mass="11289">MGGVDLSKKRRLGFAYKLARTDYGLKKGFFARLSPGFLHLLRSDSHLLAPILTSDSSLRPIPSNDPPGRRFPSAFSFYPSTGLACPLQGSLGDLWFDSSDGRL</sequence>
<comment type="caution">
    <text evidence="1">The sequence shown here is derived from an EMBL/GenBank/DDBJ whole genome shotgun (WGS) entry which is preliminary data.</text>
</comment>
<protein>
    <submittedName>
        <fullName evidence="1">Uncharacterized protein</fullName>
    </submittedName>
</protein>
<dbReference type="EMBL" id="JADCNL010000005">
    <property type="protein sequence ID" value="KAG0479841.1"/>
    <property type="molecule type" value="Genomic_DNA"/>
</dbReference>
<evidence type="ECO:0000313" key="2">
    <source>
        <dbReference type="Proteomes" id="UP000636800"/>
    </source>
</evidence>
<dbReference type="OrthoDB" id="10009520at2759"/>
<evidence type="ECO:0000313" key="1">
    <source>
        <dbReference type="EMBL" id="KAG0479841.1"/>
    </source>
</evidence>
<gene>
    <name evidence="1" type="ORF">HPP92_010699</name>
</gene>
<accession>A0A835QUE2</accession>
<dbReference type="AlphaFoldDB" id="A0A835QUE2"/>